<dbReference type="CDD" id="cd09019">
    <property type="entry name" value="galactose_mutarotase_like"/>
    <property type="match status" value="1"/>
</dbReference>
<dbReference type="PANTHER" id="PTHR10091">
    <property type="entry name" value="ALDOSE-1-EPIMERASE"/>
    <property type="match status" value="1"/>
</dbReference>
<protein>
    <recommendedName>
        <fullName evidence="11">Aldose 1-epimerase</fullName>
        <ecNumber evidence="11">5.1.3.3</ecNumber>
    </recommendedName>
</protein>
<evidence type="ECO:0000256" key="12">
    <source>
        <dbReference type="PIRSR" id="PIRSR005096-1"/>
    </source>
</evidence>
<dbReference type="GO" id="GO:0004034">
    <property type="term" value="F:aldose 1-epimerase activity"/>
    <property type="evidence" value="ECO:0007669"/>
    <property type="project" value="UniProtKB-EC"/>
</dbReference>
<comment type="subcellular location">
    <subcellularLocation>
        <location evidence="2">Cytoplasm</location>
    </subcellularLocation>
</comment>
<keyword evidence="6" id="KW-0963">Cytoplasm</keyword>
<feature type="active site" description="Proton donor" evidence="12">
    <location>
        <position position="201"/>
    </location>
</feature>
<dbReference type="NCBIfam" id="NF008277">
    <property type="entry name" value="PRK11055.1"/>
    <property type="match status" value="1"/>
</dbReference>
<feature type="binding site" evidence="14">
    <location>
        <begin position="104"/>
        <end position="105"/>
    </location>
    <ligand>
        <name>beta-D-galactose</name>
        <dbReference type="ChEBI" id="CHEBI:27667"/>
    </ligand>
</feature>
<sequence length="374" mass="42104">MKHALFILAVILVCGCTKETQYSKMKREDFQTTVDGKSTDLYTLKNKNGVEITVTNFGARVVEIWAPDRNGDFEDIVLGHDNVDKYIHFKGERFLGATIGRYGNRIDKGQFVLDSVSYQLPINDTPNSLHGGTKGFDMVVWDVDQKDPQKLELSYLSKDGEEGYPGNLNVKMTYELTDNNEFIITHTATTDKKTVLNLTHHSFFNLHGAGNGTVNDHELMLNADKFTPVNEVLIPTGEQLAVAGTPMDFQQPTLIGERVNEDYEQLKFGHGYDHNWILKRKTANDLELAATVYEPQSGRLLEVWTTEPGIQFYGGNFFDGSMIGKGGKSYEYRASLALETQHFPDSPNHPEFPSTVLMPGETYHHVCVYKFATK</sequence>
<keyword evidence="8" id="KW-0106">Calcium</keyword>
<comment type="subunit">
    <text evidence="5">Monomer.</text>
</comment>
<comment type="similarity">
    <text evidence="4 11">Belongs to the aldose epimerase family.</text>
</comment>
<dbReference type="EC" id="5.1.3.3" evidence="11"/>
<comment type="catalytic activity">
    <reaction evidence="11">
        <text>alpha-D-glucose = beta-D-glucose</text>
        <dbReference type="Rhea" id="RHEA:10264"/>
        <dbReference type="ChEBI" id="CHEBI:15903"/>
        <dbReference type="ChEBI" id="CHEBI:17925"/>
        <dbReference type="EC" id="5.1.3.3"/>
    </reaction>
</comment>
<evidence type="ECO:0000256" key="4">
    <source>
        <dbReference type="ARBA" id="ARBA00006206"/>
    </source>
</evidence>
<dbReference type="InterPro" id="IPR008183">
    <property type="entry name" value="Aldose_1/G6P_1-epimerase"/>
</dbReference>
<dbReference type="GO" id="GO:0033499">
    <property type="term" value="P:galactose catabolic process via UDP-galactose, Leloir pathway"/>
    <property type="evidence" value="ECO:0007669"/>
    <property type="project" value="TreeGrafter"/>
</dbReference>
<dbReference type="InterPro" id="IPR011013">
    <property type="entry name" value="Gal_mutarotase_sf_dom"/>
</dbReference>
<gene>
    <name evidence="15" type="ORF">H8744_08280</name>
</gene>
<dbReference type="InterPro" id="IPR015443">
    <property type="entry name" value="Aldose_1-epimerase"/>
</dbReference>
<evidence type="ECO:0000256" key="2">
    <source>
        <dbReference type="ARBA" id="ARBA00004496"/>
    </source>
</evidence>
<evidence type="ECO:0000256" key="3">
    <source>
        <dbReference type="ARBA" id="ARBA00005028"/>
    </source>
</evidence>
<evidence type="ECO:0000256" key="5">
    <source>
        <dbReference type="ARBA" id="ARBA00011245"/>
    </source>
</evidence>
<evidence type="ECO:0000256" key="6">
    <source>
        <dbReference type="ARBA" id="ARBA00022490"/>
    </source>
</evidence>
<dbReference type="PANTHER" id="PTHR10091:SF0">
    <property type="entry name" value="GALACTOSE MUTAROTASE"/>
    <property type="match status" value="1"/>
</dbReference>
<keyword evidence="9 11" id="KW-0413">Isomerase</keyword>
<dbReference type="Proteomes" id="UP000651085">
    <property type="component" value="Unassembled WGS sequence"/>
</dbReference>
<comment type="pathway">
    <text evidence="3 11">Carbohydrate metabolism; hexose metabolism.</text>
</comment>
<keyword evidence="16" id="KW-1185">Reference proteome</keyword>
<evidence type="ECO:0000313" key="15">
    <source>
        <dbReference type="EMBL" id="MBC8593248.1"/>
    </source>
</evidence>
<accession>A0A926IR12</accession>
<evidence type="ECO:0000256" key="10">
    <source>
        <dbReference type="ARBA" id="ARBA00023277"/>
    </source>
</evidence>
<dbReference type="GO" id="GO:0006006">
    <property type="term" value="P:glucose metabolic process"/>
    <property type="evidence" value="ECO:0007669"/>
    <property type="project" value="TreeGrafter"/>
</dbReference>
<comment type="caution">
    <text evidence="15">The sequence shown here is derived from an EMBL/GenBank/DDBJ whole genome shotgun (WGS) entry which is preliminary data.</text>
</comment>
<dbReference type="SUPFAM" id="SSF74650">
    <property type="entry name" value="Galactose mutarotase-like"/>
    <property type="match status" value="1"/>
</dbReference>
<dbReference type="PIRSF" id="PIRSF005096">
    <property type="entry name" value="GALM"/>
    <property type="match status" value="1"/>
</dbReference>
<dbReference type="Pfam" id="PF01263">
    <property type="entry name" value="Aldose_epim"/>
    <property type="match status" value="1"/>
</dbReference>
<feature type="active site" description="Proton acceptor" evidence="12">
    <location>
        <position position="339"/>
    </location>
</feature>
<dbReference type="PROSITE" id="PS51257">
    <property type="entry name" value="PROKAR_LIPOPROTEIN"/>
    <property type="match status" value="1"/>
</dbReference>
<keyword evidence="7" id="KW-0597">Phosphoprotein</keyword>
<dbReference type="GO" id="GO:0005737">
    <property type="term" value="C:cytoplasm"/>
    <property type="evidence" value="ECO:0007669"/>
    <property type="project" value="UniProtKB-SubCell"/>
</dbReference>
<comment type="cofactor">
    <cofactor evidence="1">
        <name>Ca(2+)</name>
        <dbReference type="ChEBI" id="CHEBI:29108"/>
    </cofactor>
</comment>
<dbReference type="EMBL" id="JACRTF010000001">
    <property type="protein sequence ID" value="MBC8593248.1"/>
    <property type="molecule type" value="Genomic_DNA"/>
</dbReference>
<dbReference type="AlphaFoldDB" id="A0A926IR12"/>
<feature type="binding site" evidence="13">
    <location>
        <position position="273"/>
    </location>
    <ligand>
        <name>beta-D-galactose</name>
        <dbReference type="ChEBI" id="CHEBI:27667"/>
    </ligand>
</feature>
<evidence type="ECO:0000256" key="9">
    <source>
        <dbReference type="ARBA" id="ARBA00023235"/>
    </source>
</evidence>
<evidence type="ECO:0000256" key="11">
    <source>
        <dbReference type="PIRNR" id="PIRNR005096"/>
    </source>
</evidence>
<evidence type="ECO:0000256" key="13">
    <source>
        <dbReference type="PIRSR" id="PIRSR005096-2"/>
    </source>
</evidence>
<organism evidence="15 16">
    <name type="scientific">Jilunia laotingensis</name>
    <dbReference type="NCBI Taxonomy" id="2763675"/>
    <lineage>
        <taxon>Bacteria</taxon>
        <taxon>Pseudomonadati</taxon>
        <taxon>Bacteroidota</taxon>
        <taxon>Bacteroidia</taxon>
        <taxon>Bacteroidales</taxon>
        <taxon>Bacteroidaceae</taxon>
        <taxon>Jilunia</taxon>
    </lineage>
</organism>
<dbReference type="GO" id="GO:0030246">
    <property type="term" value="F:carbohydrate binding"/>
    <property type="evidence" value="ECO:0007669"/>
    <property type="project" value="InterPro"/>
</dbReference>
<keyword evidence="10 11" id="KW-0119">Carbohydrate metabolism</keyword>
<name>A0A926IR12_9BACT</name>
<evidence type="ECO:0000256" key="1">
    <source>
        <dbReference type="ARBA" id="ARBA00001913"/>
    </source>
</evidence>
<evidence type="ECO:0000256" key="14">
    <source>
        <dbReference type="PIRSR" id="PIRSR005096-3"/>
    </source>
</evidence>
<dbReference type="Gene3D" id="2.70.98.10">
    <property type="match status" value="1"/>
</dbReference>
<evidence type="ECO:0000313" key="16">
    <source>
        <dbReference type="Proteomes" id="UP000651085"/>
    </source>
</evidence>
<evidence type="ECO:0000256" key="8">
    <source>
        <dbReference type="ARBA" id="ARBA00022837"/>
    </source>
</evidence>
<proteinExistence type="inferred from homology"/>
<dbReference type="RefSeq" id="WP_262434390.1">
    <property type="nucleotide sequence ID" value="NZ_JACRTF010000001.1"/>
</dbReference>
<evidence type="ECO:0000256" key="7">
    <source>
        <dbReference type="ARBA" id="ARBA00022553"/>
    </source>
</evidence>
<reference evidence="15" key="1">
    <citation type="submission" date="2020-08" db="EMBL/GenBank/DDBJ databases">
        <title>Genome public.</title>
        <authorList>
            <person name="Liu C."/>
            <person name="Sun Q."/>
        </authorList>
    </citation>
    <scope>NUCLEOTIDE SEQUENCE</scope>
    <source>
        <strain evidence="15">N12</strain>
    </source>
</reference>
<dbReference type="InterPro" id="IPR047215">
    <property type="entry name" value="Galactose_mutarotase-like"/>
</dbReference>
<dbReference type="FunFam" id="2.70.98.10:FF:000003">
    <property type="entry name" value="Aldose 1-epimerase"/>
    <property type="match status" value="1"/>
</dbReference>
<dbReference type="InterPro" id="IPR014718">
    <property type="entry name" value="GH-type_carb-bd"/>
</dbReference>